<feature type="transmembrane region" description="Helical" evidence="1">
    <location>
        <begin position="43"/>
        <end position="65"/>
    </location>
</feature>
<name>A0A161KC04_9ZZZZ</name>
<reference evidence="2" key="1">
    <citation type="submission" date="2015-10" db="EMBL/GenBank/DDBJ databases">
        <authorList>
            <person name="Gilbert D.G."/>
        </authorList>
    </citation>
    <scope>NUCLEOTIDE SEQUENCE</scope>
</reference>
<proteinExistence type="predicted"/>
<protein>
    <submittedName>
        <fullName evidence="2">Similar to amino acid transport protein (Partial length)</fullName>
    </submittedName>
</protein>
<accession>A0A161KC04</accession>
<evidence type="ECO:0000256" key="1">
    <source>
        <dbReference type="SAM" id="Phobius"/>
    </source>
</evidence>
<keyword evidence="1" id="KW-0472">Membrane</keyword>
<organism evidence="2">
    <name type="scientific">hydrothermal vent metagenome</name>
    <dbReference type="NCBI Taxonomy" id="652676"/>
    <lineage>
        <taxon>unclassified sequences</taxon>
        <taxon>metagenomes</taxon>
        <taxon>ecological metagenomes</taxon>
    </lineage>
</organism>
<dbReference type="AlphaFoldDB" id="A0A161KC04"/>
<gene>
    <name evidence="2" type="ORF">MGWOODY_Tha1998</name>
</gene>
<keyword evidence="1" id="KW-0812">Transmembrane</keyword>
<keyword evidence="1" id="KW-1133">Transmembrane helix</keyword>
<sequence length="67" mass="7369">MDTSSLLWGVVFGSFGFGYFLYGRKQKAPVPLACGIALMVYPYFVADVTWLVAIGAALIVLPYFIRS</sequence>
<feature type="transmembrane region" description="Helical" evidence="1">
    <location>
        <begin position="6"/>
        <end position="22"/>
    </location>
</feature>
<evidence type="ECO:0000313" key="2">
    <source>
        <dbReference type="EMBL" id="CUS41532.1"/>
    </source>
</evidence>
<dbReference type="EMBL" id="CZQC01000044">
    <property type="protein sequence ID" value="CUS41532.1"/>
    <property type="molecule type" value="Genomic_DNA"/>
</dbReference>